<reference evidence="1" key="1">
    <citation type="submission" date="2020-04" db="EMBL/GenBank/DDBJ databases">
        <authorList>
            <person name="Alioto T."/>
            <person name="Alioto T."/>
            <person name="Gomez Garrido J."/>
        </authorList>
    </citation>
    <scope>NUCLEOTIDE SEQUENCE</scope>
    <source>
        <strain evidence="1">A484AB</strain>
    </source>
</reference>
<organism evidence="1 2">
    <name type="scientific">Paramuricea clavata</name>
    <name type="common">Red gorgonian</name>
    <name type="synonym">Violescent sea-whip</name>
    <dbReference type="NCBI Taxonomy" id="317549"/>
    <lineage>
        <taxon>Eukaryota</taxon>
        <taxon>Metazoa</taxon>
        <taxon>Cnidaria</taxon>
        <taxon>Anthozoa</taxon>
        <taxon>Octocorallia</taxon>
        <taxon>Malacalcyonacea</taxon>
        <taxon>Plexauridae</taxon>
        <taxon>Paramuricea</taxon>
    </lineage>
</organism>
<sequence length="169" mass="19937">MENVRQNAYIGENEDKAEIQMLLSSDRQFLMLMQEIWRYYLQKQPDEIGCNVVNNGCVTTIPRCYFYFENMYTIVGSSTRHLVMGCVCLALGLCAIVEVDFYIYPKKSMYIATDRVWSPPFWWVTTNIQLVQYDEEYEGSFYTFLYEKTKLFMAAVDQCVQSSDEDLRE</sequence>
<accession>A0A6S7K212</accession>
<dbReference type="AlphaFoldDB" id="A0A6S7K212"/>
<gene>
    <name evidence="1" type="ORF">PACLA_8A062617</name>
</gene>
<name>A0A6S7K212_PARCT</name>
<evidence type="ECO:0000313" key="2">
    <source>
        <dbReference type="Proteomes" id="UP001152795"/>
    </source>
</evidence>
<protein>
    <submittedName>
        <fullName evidence="1">Uncharacterized protein</fullName>
    </submittedName>
</protein>
<keyword evidence="2" id="KW-1185">Reference proteome</keyword>
<feature type="non-terminal residue" evidence="1">
    <location>
        <position position="169"/>
    </location>
</feature>
<comment type="caution">
    <text evidence="1">The sequence shown here is derived from an EMBL/GenBank/DDBJ whole genome shotgun (WGS) entry which is preliminary data.</text>
</comment>
<dbReference type="EMBL" id="CACRXK020025346">
    <property type="protein sequence ID" value="CAB4039406.1"/>
    <property type="molecule type" value="Genomic_DNA"/>
</dbReference>
<dbReference type="Proteomes" id="UP001152795">
    <property type="component" value="Unassembled WGS sequence"/>
</dbReference>
<evidence type="ECO:0000313" key="1">
    <source>
        <dbReference type="EMBL" id="CAB4039406.1"/>
    </source>
</evidence>
<proteinExistence type="predicted"/>